<accession>A0ABU5HYU7</accession>
<comment type="caution">
    <text evidence="2">The sequence shown here is derived from an EMBL/GenBank/DDBJ whole genome shotgun (WGS) entry which is preliminary data.</text>
</comment>
<protein>
    <recommendedName>
        <fullName evidence="4">Tail fiber protein</fullName>
    </recommendedName>
</protein>
<dbReference type="EMBL" id="JAXLPB010000001">
    <property type="protein sequence ID" value="MDY8108247.1"/>
    <property type="molecule type" value="Genomic_DNA"/>
</dbReference>
<dbReference type="Proteomes" id="UP001294412">
    <property type="component" value="Unassembled WGS sequence"/>
</dbReference>
<name>A0ABU5HYU7_9HYPH</name>
<feature type="region of interest" description="Disordered" evidence="1">
    <location>
        <begin position="351"/>
        <end position="374"/>
    </location>
</feature>
<proteinExistence type="predicted"/>
<sequence length="440" mass="43070">MPFGQTILDAIDRLKNKYNNGAYNPATNPGGFDQDGHPVNFFPALTDTATVAEGAADKADSANSAAESAAGSAGAAGSARTAAETARDKAQAWASADDGVEVEPGLFSAKVGAAKAKTEADRAQGYAAALNLPPITAADALKYWRVTADGTGTEFVALDTTPSLVRSARTSNTQIVKADQGNLIEITAGTFTQTFASPSDLGDGFFCYVKNGSGDVTIPASDGRNNWIMYPGEMRLFQCDGTTLRSIVLAPFYKEFIASGNFIKPPGYGVFGAILFGGGGGGGKGNGSNLGGQGGRAGSVIIYPSIASSFLASSSGVTVGAAGSGATAVGTSGTAGGGTFVGVLGASGGVGGQTSQAGQSGPDTQGGAESFSSGSGGSYAIGGSASIGQPGSTFGFRGGNSGIAASGEDGTGRSAGGGGTGTGAKGGDGVAGEVRMWGII</sequence>
<evidence type="ECO:0008006" key="4">
    <source>
        <dbReference type="Google" id="ProtNLM"/>
    </source>
</evidence>
<organism evidence="2 3">
    <name type="scientific">Fulvimarina uroteuthidis</name>
    <dbReference type="NCBI Taxonomy" id="3098149"/>
    <lineage>
        <taxon>Bacteria</taxon>
        <taxon>Pseudomonadati</taxon>
        <taxon>Pseudomonadota</taxon>
        <taxon>Alphaproteobacteria</taxon>
        <taxon>Hyphomicrobiales</taxon>
        <taxon>Aurantimonadaceae</taxon>
        <taxon>Fulvimarina</taxon>
    </lineage>
</organism>
<evidence type="ECO:0000313" key="3">
    <source>
        <dbReference type="Proteomes" id="UP001294412"/>
    </source>
</evidence>
<evidence type="ECO:0000313" key="2">
    <source>
        <dbReference type="EMBL" id="MDY8108247.1"/>
    </source>
</evidence>
<feature type="compositionally biased region" description="Gly residues" evidence="1">
    <location>
        <begin position="413"/>
        <end position="430"/>
    </location>
</feature>
<evidence type="ECO:0000256" key="1">
    <source>
        <dbReference type="SAM" id="MobiDB-lite"/>
    </source>
</evidence>
<feature type="compositionally biased region" description="Low complexity" evidence="1">
    <location>
        <begin position="353"/>
        <end position="373"/>
    </location>
</feature>
<gene>
    <name evidence="2" type="ORF">U0C82_03670</name>
</gene>
<feature type="region of interest" description="Disordered" evidence="1">
    <location>
        <begin position="398"/>
        <end position="430"/>
    </location>
</feature>
<reference evidence="2 3" key="1">
    <citation type="submission" date="2023-12" db="EMBL/GenBank/DDBJ databases">
        <title>Description of Novel Strain Fulvimarina sp. 2208YS6-2-32 isolated from Uroteuthis (Photololigo) edulis.</title>
        <authorList>
            <person name="Park J.-S."/>
        </authorList>
    </citation>
    <scope>NUCLEOTIDE SEQUENCE [LARGE SCALE GENOMIC DNA]</scope>
    <source>
        <strain evidence="2 3">2208YS6-2-32</strain>
    </source>
</reference>
<keyword evidence="3" id="KW-1185">Reference proteome</keyword>
<dbReference type="RefSeq" id="WP_322185694.1">
    <property type="nucleotide sequence ID" value="NZ_JAXLPB010000001.1"/>
</dbReference>